<accession>A0AAV7RMF1</accession>
<dbReference type="EMBL" id="JANPWB010000009">
    <property type="protein sequence ID" value="KAJ1153974.1"/>
    <property type="molecule type" value="Genomic_DNA"/>
</dbReference>
<comment type="caution">
    <text evidence="1">The sequence shown here is derived from an EMBL/GenBank/DDBJ whole genome shotgun (WGS) entry which is preliminary data.</text>
</comment>
<evidence type="ECO:0000313" key="2">
    <source>
        <dbReference type="Proteomes" id="UP001066276"/>
    </source>
</evidence>
<dbReference type="AlphaFoldDB" id="A0AAV7RMF1"/>
<organism evidence="1 2">
    <name type="scientific">Pleurodeles waltl</name>
    <name type="common">Iberian ribbed newt</name>
    <dbReference type="NCBI Taxonomy" id="8319"/>
    <lineage>
        <taxon>Eukaryota</taxon>
        <taxon>Metazoa</taxon>
        <taxon>Chordata</taxon>
        <taxon>Craniata</taxon>
        <taxon>Vertebrata</taxon>
        <taxon>Euteleostomi</taxon>
        <taxon>Amphibia</taxon>
        <taxon>Batrachia</taxon>
        <taxon>Caudata</taxon>
        <taxon>Salamandroidea</taxon>
        <taxon>Salamandridae</taxon>
        <taxon>Pleurodelinae</taxon>
        <taxon>Pleurodeles</taxon>
    </lineage>
</organism>
<dbReference type="Proteomes" id="UP001066276">
    <property type="component" value="Chromosome 5"/>
</dbReference>
<proteinExistence type="predicted"/>
<evidence type="ECO:0000313" key="1">
    <source>
        <dbReference type="EMBL" id="KAJ1153974.1"/>
    </source>
</evidence>
<keyword evidence="2" id="KW-1185">Reference proteome</keyword>
<protein>
    <submittedName>
        <fullName evidence="1">Uncharacterized protein</fullName>
    </submittedName>
</protein>
<sequence length="120" mass="13467">MWGALRLGALDQFSPAAVISRWRWNSPLGPSLGSRKVVTLSSFIARADCPNRDRRVKRARLETGVRGLEEEHKRTGACRVRRQLTTARKQLKALDTGKAEYTLLHLKQKFYAGGNKAGAY</sequence>
<name>A0AAV7RMF1_PLEWA</name>
<reference evidence="1" key="1">
    <citation type="journal article" date="2022" name="bioRxiv">
        <title>Sequencing and chromosome-scale assembly of the giantPleurodeles waltlgenome.</title>
        <authorList>
            <person name="Brown T."/>
            <person name="Elewa A."/>
            <person name="Iarovenko S."/>
            <person name="Subramanian E."/>
            <person name="Araus A.J."/>
            <person name="Petzold A."/>
            <person name="Susuki M."/>
            <person name="Suzuki K.-i.T."/>
            <person name="Hayashi T."/>
            <person name="Toyoda A."/>
            <person name="Oliveira C."/>
            <person name="Osipova E."/>
            <person name="Leigh N.D."/>
            <person name="Simon A."/>
            <person name="Yun M.H."/>
        </authorList>
    </citation>
    <scope>NUCLEOTIDE SEQUENCE</scope>
    <source>
        <strain evidence="1">20211129_DDA</strain>
        <tissue evidence="1">Liver</tissue>
    </source>
</reference>
<gene>
    <name evidence="1" type="ORF">NDU88_006732</name>
</gene>